<reference evidence="3 4" key="1">
    <citation type="submission" date="2019-03" db="EMBL/GenBank/DDBJ databases">
        <title>Genomic Encyclopedia of Type Strains, Phase IV (KMG-IV): sequencing the most valuable type-strain genomes for metagenomic binning, comparative biology and taxonomic classification.</title>
        <authorList>
            <person name="Goeker M."/>
        </authorList>
    </citation>
    <scope>NUCLEOTIDE SEQUENCE [LARGE SCALE GENOMIC DNA]</scope>
    <source>
        <strain evidence="3 4">DSM 22362</strain>
    </source>
</reference>
<dbReference type="Gene3D" id="3.40.50.1110">
    <property type="entry name" value="SGNH hydrolase"/>
    <property type="match status" value="1"/>
</dbReference>
<comment type="caution">
    <text evidence="3">The sequence shown here is derived from an EMBL/GenBank/DDBJ whole genome shotgun (WGS) entry which is preliminary data.</text>
</comment>
<proteinExistence type="predicted"/>
<dbReference type="InterPro" id="IPR013830">
    <property type="entry name" value="SGNH_hydro"/>
</dbReference>
<feature type="domain" description="SGNH hydrolase-type esterase N-terminal" evidence="2">
    <location>
        <begin position="31"/>
        <end position="175"/>
    </location>
</feature>
<dbReference type="RefSeq" id="WP_132777089.1">
    <property type="nucleotide sequence ID" value="NZ_SMBZ01000009.1"/>
</dbReference>
<organism evidence="3 4">
    <name type="scientific">Sphingobacterium alimentarium</name>
    <dbReference type="NCBI Taxonomy" id="797292"/>
    <lineage>
        <taxon>Bacteria</taxon>
        <taxon>Pseudomonadati</taxon>
        <taxon>Bacteroidota</taxon>
        <taxon>Sphingobacteriia</taxon>
        <taxon>Sphingobacteriales</taxon>
        <taxon>Sphingobacteriaceae</taxon>
        <taxon>Sphingobacterium</taxon>
    </lineage>
</organism>
<dbReference type="GO" id="GO:0016788">
    <property type="term" value="F:hydrolase activity, acting on ester bonds"/>
    <property type="evidence" value="ECO:0007669"/>
    <property type="project" value="UniProtKB-ARBA"/>
</dbReference>
<evidence type="ECO:0000259" key="1">
    <source>
        <dbReference type="Pfam" id="PF14606"/>
    </source>
</evidence>
<evidence type="ECO:0000259" key="2">
    <source>
        <dbReference type="Pfam" id="PF14607"/>
    </source>
</evidence>
<dbReference type="SUPFAM" id="SSF52266">
    <property type="entry name" value="SGNH hydrolase"/>
    <property type="match status" value="1"/>
</dbReference>
<dbReference type="Gene3D" id="2.60.120.260">
    <property type="entry name" value="Galactose-binding domain-like"/>
    <property type="match status" value="1"/>
</dbReference>
<dbReference type="Proteomes" id="UP000295197">
    <property type="component" value="Unassembled WGS sequence"/>
</dbReference>
<evidence type="ECO:0000313" key="4">
    <source>
        <dbReference type="Proteomes" id="UP000295197"/>
    </source>
</evidence>
<dbReference type="InterPro" id="IPR032740">
    <property type="entry name" value="GxDLY"/>
</dbReference>
<gene>
    <name evidence="3" type="ORF">EDC17_100967</name>
</gene>
<dbReference type="Pfam" id="PF14606">
    <property type="entry name" value="Lipase_GDSL_3"/>
    <property type="match status" value="1"/>
</dbReference>
<dbReference type="InterPro" id="IPR036514">
    <property type="entry name" value="SGNH_hydro_sf"/>
</dbReference>
<protein>
    <submittedName>
        <fullName evidence="3">Lysophospholipase L1-like esterase</fullName>
    </submittedName>
</protein>
<name>A0A4R3VZE7_9SPHI</name>
<accession>A0A4R3VZE7</accession>
<feature type="domain" description="SGNH hydrolase-type esterase" evidence="1">
    <location>
        <begin position="184"/>
        <end position="366"/>
    </location>
</feature>
<dbReference type="OrthoDB" id="5624617at2"/>
<keyword evidence="4" id="KW-1185">Reference proteome</keyword>
<dbReference type="AlphaFoldDB" id="A0A4R3VZE7"/>
<dbReference type="Pfam" id="PF14607">
    <property type="entry name" value="GxDLY"/>
    <property type="match status" value="1"/>
</dbReference>
<dbReference type="EMBL" id="SMBZ01000009">
    <property type="protein sequence ID" value="TCV18740.1"/>
    <property type="molecule type" value="Genomic_DNA"/>
</dbReference>
<evidence type="ECO:0000313" key="3">
    <source>
        <dbReference type="EMBL" id="TCV18740.1"/>
    </source>
</evidence>
<sequence>MNSIISLSKESFLCSLFCLLSLSLSFAQGKKYYNPLAEQAIQGRLKILDQATDYGRLPQAVKSAVREPVWFLGTNSAGQYVEFTTEADSIQVRYKVKHALNMPHMPTIGVSGVDLYARKESSFAWEWAFGQYQFKDTVTYNFNNIGSDNKRTFRLYLPLYNTVDWLEIGISSNKQLQFVRKDSKPIIVYGTSIAQGACASRPGLAWTNILGRDFENEVINLAFSGNGRLEKPLLDLIVAEDASAFILDCIPNLAITRERSEAQLDSLIRHAVSMLRTKHPNTPIILAEHSSAGTPGFQNIHTMYEYGRSSHVAASTFRQLKESGVKNLYFVPAKAFSLDVNSTVDYAHPNDIGMIKIADTYRDVLQKILK</sequence>